<feature type="region of interest" description="Disordered" evidence="1">
    <location>
        <begin position="452"/>
        <end position="515"/>
    </location>
</feature>
<dbReference type="SUPFAM" id="SSF81901">
    <property type="entry name" value="HCP-like"/>
    <property type="match status" value="1"/>
</dbReference>
<evidence type="ECO:0000256" key="1">
    <source>
        <dbReference type="SAM" id="MobiDB-lite"/>
    </source>
</evidence>
<feature type="compositionally biased region" description="Low complexity" evidence="1">
    <location>
        <begin position="452"/>
        <end position="471"/>
    </location>
</feature>
<feature type="compositionally biased region" description="Low complexity" evidence="1">
    <location>
        <begin position="490"/>
        <end position="515"/>
    </location>
</feature>
<feature type="region of interest" description="Disordered" evidence="1">
    <location>
        <begin position="255"/>
        <end position="429"/>
    </location>
</feature>
<evidence type="ECO:0000313" key="3">
    <source>
        <dbReference type="Proteomes" id="UP000422736"/>
    </source>
</evidence>
<feature type="compositionally biased region" description="Polar residues" evidence="1">
    <location>
        <begin position="331"/>
        <end position="355"/>
    </location>
</feature>
<dbReference type="PANTHER" id="PTHR43628">
    <property type="entry name" value="ACTIVATOR OF C KINASE PROTEIN 1-RELATED"/>
    <property type="match status" value="1"/>
</dbReference>
<dbReference type="Gene3D" id="1.25.40.10">
    <property type="entry name" value="Tetratricopeptide repeat domain"/>
    <property type="match status" value="1"/>
</dbReference>
<dbReference type="PANTHER" id="PTHR43628:SF11">
    <property type="entry name" value="PROTEIN DSF2"/>
    <property type="match status" value="1"/>
</dbReference>
<dbReference type="InterPro" id="IPR052945">
    <property type="entry name" value="Mitotic_Regulator"/>
</dbReference>
<proteinExistence type="predicted"/>
<accession>A0ABX6EYL9</accession>
<feature type="compositionally biased region" description="Basic and acidic residues" evidence="1">
    <location>
        <begin position="159"/>
        <end position="176"/>
    </location>
</feature>
<feature type="region of interest" description="Disordered" evidence="1">
    <location>
        <begin position="91"/>
        <end position="114"/>
    </location>
</feature>
<feature type="compositionally biased region" description="Low complexity" evidence="1">
    <location>
        <begin position="389"/>
        <end position="406"/>
    </location>
</feature>
<gene>
    <name evidence="2" type="primary">DSF2</name>
    <name evidence="2" type="ORF">FIM1_4167</name>
</gene>
<organism evidence="2 3">
    <name type="scientific">Kluyveromyces marxianus</name>
    <name type="common">Yeast</name>
    <name type="synonym">Candida kefyr</name>
    <dbReference type="NCBI Taxonomy" id="4911"/>
    <lineage>
        <taxon>Eukaryota</taxon>
        <taxon>Fungi</taxon>
        <taxon>Dikarya</taxon>
        <taxon>Ascomycota</taxon>
        <taxon>Saccharomycotina</taxon>
        <taxon>Saccharomycetes</taxon>
        <taxon>Saccharomycetales</taxon>
        <taxon>Saccharomycetaceae</taxon>
        <taxon>Kluyveromyces</taxon>
    </lineage>
</organism>
<feature type="compositionally biased region" description="Low complexity" evidence="1">
    <location>
        <begin position="257"/>
        <end position="267"/>
    </location>
</feature>
<dbReference type="Proteomes" id="UP000422736">
    <property type="component" value="Chromosome 6"/>
</dbReference>
<sequence length="701" mass="77262">MSFEVFSPLESVQKRTGTGSELARLRNENVSVISFDSIQTTERLLDKLDLSNEEELLLQKALEERNEQQELKSSAYNPSVCLPASGFPSLRHSSGHSASSHRRGFSTGSTPIVADGNKVVSTKAAAIESNVADLRYSYIAVEEPDDEYENAYESGNGNRDIHENGSNRNRESKEMRGNPGKDNSVSDSKGSRGVADVPINIEKFRFRKHEPVRYNVTPPITNMMFSPYHKLDFETPVHTPSHTPKASLSSIVLNHPTTQSSSESEQSVLATNNVFQTPNKDTKGKKPNNYLSEVSTPPPKDFKKGHQAKKSSFSLKNLFRSPKVPVAEESASPTRNAQHQITVPNKSTSAPSTPLETFKFPQQLGHSASYDDKPLPEVNEYRKSPENAGSKGSTTTTTTNNSNGKNIFGNSKHRKADSQGALVDHYSKTPVKSQHTYKMLLEPRPAVLSVPPSYSGLPSAPSSSESFSFPSGDRDRDTEYPKSAPRGNHSTTNSTSTNTSYNSAPSDLSLKSSSNKRMIAKQRINMAIDLRNKGYAKESTAHLKEACKLGDRTAFLLYGLALRYGSGTEIDLKESFNWIRGATGVKDFKATVLHANIDPFELPEPLPYLDNDAAAPALYECGIAYLKGYGVLTSEWKGLKCLEYAASLGHVDSMCLCGTIWSKASAHRKKDTRRAAKWFRLAQKHGADLIGADWIYKEQYM</sequence>
<dbReference type="InterPro" id="IPR011990">
    <property type="entry name" value="TPR-like_helical_dom_sf"/>
</dbReference>
<keyword evidence="3" id="KW-1185">Reference proteome</keyword>
<feature type="compositionally biased region" description="Polar residues" evidence="1">
    <location>
        <begin position="268"/>
        <end position="279"/>
    </location>
</feature>
<feature type="region of interest" description="Disordered" evidence="1">
    <location>
        <begin position="147"/>
        <end position="194"/>
    </location>
</feature>
<reference evidence="2 3" key="1">
    <citation type="submission" date="2016-03" db="EMBL/GenBank/DDBJ databases">
        <title>How can Kluyveromyces marxianus grow so fast - potential evolutionary course in Saccharomyces Complex revealed by comparative genomics.</title>
        <authorList>
            <person name="Mo W."/>
            <person name="Lu W."/>
            <person name="Yang X."/>
            <person name="Qi J."/>
            <person name="Lv H."/>
        </authorList>
    </citation>
    <scope>NUCLEOTIDE SEQUENCE [LARGE SCALE GENOMIC DNA]</scope>
    <source>
        <strain evidence="2 3">FIM1</strain>
    </source>
</reference>
<evidence type="ECO:0000313" key="2">
    <source>
        <dbReference type="EMBL" id="QGN17435.1"/>
    </source>
</evidence>
<feature type="compositionally biased region" description="Basic and acidic residues" evidence="1">
    <location>
        <begin position="369"/>
        <end position="385"/>
    </location>
</feature>
<dbReference type="EMBL" id="CP015059">
    <property type="protein sequence ID" value="QGN17435.1"/>
    <property type="molecule type" value="Genomic_DNA"/>
</dbReference>
<name>A0ABX6EYL9_KLUMA</name>
<protein>
    <submittedName>
        <fullName evidence="2">Protein DSF2</fullName>
    </submittedName>
</protein>
<feature type="region of interest" description="Disordered" evidence="1">
    <location>
        <begin position="1"/>
        <end position="20"/>
    </location>
</feature>